<accession>A0A6G1GN06</accession>
<dbReference type="InterPro" id="IPR045136">
    <property type="entry name" value="Iah1-like"/>
</dbReference>
<dbReference type="AlphaFoldDB" id="A0A6G1GN06"/>
<dbReference type="Pfam" id="PF00657">
    <property type="entry name" value="Lipase_GDSL"/>
    <property type="match status" value="1"/>
</dbReference>
<keyword evidence="1" id="KW-1133">Transmembrane helix</keyword>
<keyword evidence="1" id="KW-0472">Membrane</keyword>
<dbReference type="InterPro" id="IPR036514">
    <property type="entry name" value="SGNH_hydro_sf"/>
</dbReference>
<dbReference type="SUPFAM" id="SSF52266">
    <property type="entry name" value="SGNH hydrolase"/>
    <property type="match status" value="1"/>
</dbReference>
<evidence type="ECO:0000313" key="3">
    <source>
        <dbReference type="Proteomes" id="UP000800041"/>
    </source>
</evidence>
<organism evidence="2 3">
    <name type="scientific">Aulographum hederae CBS 113979</name>
    <dbReference type="NCBI Taxonomy" id="1176131"/>
    <lineage>
        <taxon>Eukaryota</taxon>
        <taxon>Fungi</taxon>
        <taxon>Dikarya</taxon>
        <taxon>Ascomycota</taxon>
        <taxon>Pezizomycotina</taxon>
        <taxon>Dothideomycetes</taxon>
        <taxon>Pleosporomycetidae</taxon>
        <taxon>Aulographales</taxon>
        <taxon>Aulographaceae</taxon>
    </lineage>
</organism>
<evidence type="ECO:0000313" key="2">
    <source>
        <dbReference type="EMBL" id="KAF1982200.1"/>
    </source>
</evidence>
<dbReference type="GO" id="GO:0016788">
    <property type="term" value="F:hydrolase activity, acting on ester bonds"/>
    <property type="evidence" value="ECO:0007669"/>
    <property type="project" value="InterPro"/>
</dbReference>
<keyword evidence="2" id="KW-0378">Hydrolase</keyword>
<keyword evidence="1" id="KW-0812">Transmembrane</keyword>
<dbReference type="PANTHER" id="PTHR14209">
    <property type="entry name" value="ISOAMYL ACETATE-HYDROLYZING ESTERASE 1"/>
    <property type="match status" value="1"/>
</dbReference>
<evidence type="ECO:0000256" key="1">
    <source>
        <dbReference type="SAM" id="Phobius"/>
    </source>
</evidence>
<feature type="transmembrane region" description="Helical" evidence="1">
    <location>
        <begin position="6"/>
        <end position="29"/>
    </location>
</feature>
<gene>
    <name evidence="2" type="ORF">K402DRAFT_397794</name>
</gene>
<reference evidence="2" key="1">
    <citation type="journal article" date="2020" name="Stud. Mycol.">
        <title>101 Dothideomycetes genomes: a test case for predicting lifestyles and emergence of pathogens.</title>
        <authorList>
            <person name="Haridas S."/>
            <person name="Albert R."/>
            <person name="Binder M."/>
            <person name="Bloem J."/>
            <person name="Labutti K."/>
            <person name="Salamov A."/>
            <person name="Andreopoulos B."/>
            <person name="Baker S."/>
            <person name="Barry K."/>
            <person name="Bills G."/>
            <person name="Bluhm B."/>
            <person name="Cannon C."/>
            <person name="Castanera R."/>
            <person name="Culley D."/>
            <person name="Daum C."/>
            <person name="Ezra D."/>
            <person name="Gonzalez J."/>
            <person name="Henrissat B."/>
            <person name="Kuo A."/>
            <person name="Liang C."/>
            <person name="Lipzen A."/>
            <person name="Lutzoni F."/>
            <person name="Magnuson J."/>
            <person name="Mondo S."/>
            <person name="Nolan M."/>
            <person name="Ohm R."/>
            <person name="Pangilinan J."/>
            <person name="Park H.-J."/>
            <person name="Ramirez L."/>
            <person name="Alfaro M."/>
            <person name="Sun H."/>
            <person name="Tritt A."/>
            <person name="Yoshinaga Y."/>
            <person name="Zwiers L.-H."/>
            <person name="Turgeon B."/>
            <person name="Goodwin S."/>
            <person name="Spatafora J."/>
            <person name="Crous P."/>
            <person name="Grigoriev I."/>
        </authorList>
    </citation>
    <scope>NUCLEOTIDE SEQUENCE</scope>
    <source>
        <strain evidence="2">CBS 113979</strain>
    </source>
</reference>
<dbReference type="Gene3D" id="3.40.50.1110">
    <property type="entry name" value="SGNH hydrolase"/>
    <property type="match status" value="1"/>
</dbReference>
<name>A0A6G1GN06_9PEZI</name>
<dbReference type="EMBL" id="ML977187">
    <property type="protein sequence ID" value="KAF1982200.1"/>
    <property type="molecule type" value="Genomic_DNA"/>
</dbReference>
<protein>
    <submittedName>
        <fullName evidence="2">SGNH hydrolase</fullName>
    </submittedName>
</protein>
<dbReference type="OrthoDB" id="671439at2759"/>
<dbReference type="Proteomes" id="UP000800041">
    <property type="component" value="Unassembled WGS sequence"/>
</dbReference>
<proteinExistence type="predicted"/>
<dbReference type="PANTHER" id="PTHR14209:SF19">
    <property type="entry name" value="ISOAMYL ACETATE-HYDROLYZING ESTERASE 1 HOMOLOG"/>
    <property type="match status" value="1"/>
</dbReference>
<sequence length="341" mass="37422">MRNTYLLSLSFCTATALISIILPIILILLSNTSFPEISLSSPVSSSFKLPTSIPQVSTEMHHFSKLLKDKLAEASSGNSATKSHQTPSASGATGSTLPKIILFGDSLTEWAFNTPEGFGSVLTRRWEGRAVVRNCGKAAQTSETLKTLFSQTIHSVSSQPQPPPLLYIIFLGANDAVLPPGGQHVPLPTFESNLRHYVSIILTTPAYSTTKIVLVTPPPINVRACSAHAKREDERKGQGFRTWDSKRTYARKVMDVARDFEARGLGDRVAGYDLWERLVGWECEKMGARDEERLPGCGLPGAREFENGIFTDRLHFGEKGYKIVTDGLLELLAGKWPEVFG</sequence>
<keyword evidence="3" id="KW-1185">Reference proteome</keyword>
<dbReference type="InterPro" id="IPR001087">
    <property type="entry name" value="GDSL"/>
</dbReference>